<feature type="transmembrane region" description="Helical" evidence="2">
    <location>
        <begin position="55"/>
        <end position="81"/>
    </location>
</feature>
<keyword evidence="2" id="KW-0472">Membrane</keyword>
<evidence type="ECO:0000313" key="4">
    <source>
        <dbReference type="Proteomes" id="UP000053144"/>
    </source>
</evidence>
<keyword evidence="2" id="KW-0812">Transmembrane</keyword>
<feature type="compositionally biased region" description="Low complexity" evidence="1">
    <location>
        <begin position="114"/>
        <end position="123"/>
    </location>
</feature>
<dbReference type="Proteomes" id="UP000053144">
    <property type="component" value="Chromosome 1"/>
</dbReference>
<sequence length="123" mass="14156">MIFFFSIRLATSFVANIETTSLMNDSGSDASGDLVLRTCWVSRDNKSHVASQRRYIMVVLALVMVEAQSVVVCLLVSSRVVKHFLKQLRKREHLFANHEPPHYYQQKTLKSKPKTTTTQTKRR</sequence>
<proteinExistence type="predicted"/>
<evidence type="ECO:0000313" key="3">
    <source>
        <dbReference type="EMBL" id="KOM32454.1"/>
    </source>
</evidence>
<gene>
    <name evidence="3" type="ORF">LR48_Vigan01g201000</name>
</gene>
<feature type="region of interest" description="Disordered" evidence="1">
    <location>
        <begin position="98"/>
        <end position="123"/>
    </location>
</feature>
<dbReference type="EMBL" id="CM003371">
    <property type="protein sequence ID" value="KOM32454.1"/>
    <property type="molecule type" value="Genomic_DNA"/>
</dbReference>
<keyword evidence="2" id="KW-1133">Transmembrane helix</keyword>
<dbReference type="Gramene" id="KOM32454">
    <property type="protein sequence ID" value="KOM32454"/>
    <property type="gene ID" value="LR48_Vigan01g201000"/>
</dbReference>
<accession>A0A0L9TQN4</accession>
<protein>
    <submittedName>
        <fullName evidence="3">Uncharacterized protein</fullName>
    </submittedName>
</protein>
<dbReference type="AlphaFoldDB" id="A0A0L9TQN4"/>
<reference evidence="4" key="1">
    <citation type="journal article" date="2015" name="Proc. Natl. Acad. Sci. U.S.A.">
        <title>Genome sequencing of adzuki bean (Vigna angularis) provides insight into high starch and low fat accumulation and domestication.</title>
        <authorList>
            <person name="Yang K."/>
            <person name="Tian Z."/>
            <person name="Chen C."/>
            <person name="Luo L."/>
            <person name="Zhao B."/>
            <person name="Wang Z."/>
            <person name="Yu L."/>
            <person name="Li Y."/>
            <person name="Sun Y."/>
            <person name="Li W."/>
            <person name="Chen Y."/>
            <person name="Li Y."/>
            <person name="Zhang Y."/>
            <person name="Ai D."/>
            <person name="Zhao J."/>
            <person name="Shang C."/>
            <person name="Ma Y."/>
            <person name="Wu B."/>
            <person name="Wang M."/>
            <person name="Gao L."/>
            <person name="Sun D."/>
            <person name="Zhang P."/>
            <person name="Guo F."/>
            <person name="Wang W."/>
            <person name="Li Y."/>
            <person name="Wang J."/>
            <person name="Varshney R.K."/>
            <person name="Wang J."/>
            <person name="Ling H.Q."/>
            <person name="Wan P."/>
        </authorList>
    </citation>
    <scope>NUCLEOTIDE SEQUENCE</scope>
    <source>
        <strain evidence="4">cv. Jingnong 6</strain>
    </source>
</reference>
<evidence type="ECO:0000256" key="1">
    <source>
        <dbReference type="SAM" id="MobiDB-lite"/>
    </source>
</evidence>
<organism evidence="3 4">
    <name type="scientific">Phaseolus angularis</name>
    <name type="common">Azuki bean</name>
    <name type="synonym">Vigna angularis</name>
    <dbReference type="NCBI Taxonomy" id="3914"/>
    <lineage>
        <taxon>Eukaryota</taxon>
        <taxon>Viridiplantae</taxon>
        <taxon>Streptophyta</taxon>
        <taxon>Embryophyta</taxon>
        <taxon>Tracheophyta</taxon>
        <taxon>Spermatophyta</taxon>
        <taxon>Magnoliopsida</taxon>
        <taxon>eudicotyledons</taxon>
        <taxon>Gunneridae</taxon>
        <taxon>Pentapetalae</taxon>
        <taxon>rosids</taxon>
        <taxon>fabids</taxon>
        <taxon>Fabales</taxon>
        <taxon>Fabaceae</taxon>
        <taxon>Papilionoideae</taxon>
        <taxon>50 kb inversion clade</taxon>
        <taxon>NPAAA clade</taxon>
        <taxon>indigoferoid/millettioid clade</taxon>
        <taxon>Phaseoleae</taxon>
        <taxon>Vigna</taxon>
    </lineage>
</organism>
<evidence type="ECO:0000256" key="2">
    <source>
        <dbReference type="SAM" id="Phobius"/>
    </source>
</evidence>
<name>A0A0L9TQN4_PHAAN</name>